<dbReference type="PROSITE" id="PS52045">
    <property type="entry name" value="NEPROSIN_PEP_CD"/>
    <property type="match status" value="1"/>
</dbReference>
<protein>
    <recommendedName>
        <fullName evidence="2">Neprosin PEP catalytic domain-containing protein</fullName>
    </recommendedName>
</protein>
<dbReference type="InterPro" id="IPR004314">
    <property type="entry name" value="Neprosin"/>
</dbReference>
<dbReference type="Gene3D" id="3.90.1320.10">
    <property type="entry name" value="Outer-capsid protein sigma 3, large lobe"/>
    <property type="match status" value="1"/>
</dbReference>
<dbReference type="EMBL" id="JBBPBK010000010">
    <property type="protein sequence ID" value="KAK9277761.1"/>
    <property type="molecule type" value="Genomic_DNA"/>
</dbReference>
<reference evidence="3 4" key="1">
    <citation type="journal article" date="2024" name="Plant J.">
        <title>Genome sequences and population genomics reveal climatic adaptation and genomic divergence between two closely related sweetgum species.</title>
        <authorList>
            <person name="Xu W.Q."/>
            <person name="Ren C.Q."/>
            <person name="Zhang X.Y."/>
            <person name="Comes H.P."/>
            <person name="Liu X.H."/>
            <person name="Li Y.G."/>
            <person name="Kettle C.J."/>
            <person name="Jalonen R."/>
            <person name="Gaisberger H."/>
            <person name="Ma Y.Z."/>
            <person name="Qiu Y.X."/>
        </authorList>
    </citation>
    <scope>NUCLEOTIDE SEQUENCE [LARGE SCALE GENOMIC DNA]</scope>
    <source>
        <strain evidence="3">Hangzhou</strain>
    </source>
</reference>
<gene>
    <name evidence="3" type="ORF">L1049_007308</name>
</gene>
<feature type="domain" description="Neprosin PEP catalytic" evidence="2">
    <location>
        <begin position="9"/>
        <end position="253"/>
    </location>
</feature>
<evidence type="ECO:0000259" key="2">
    <source>
        <dbReference type="PROSITE" id="PS52045"/>
    </source>
</evidence>
<dbReference type="PANTHER" id="PTHR31589">
    <property type="entry name" value="PROTEIN, PUTATIVE (DUF239)-RELATED-RELATED"/>
    <property type="match status" value="1"/>
</dbReference>
<proteinExistence type="predicted"/>
<comment type="caution">
    <text evidence="3">The sequence shown here is derived from an EMBL/GenBank/DDBJ whole genome shotgun (WGS) entry which is preliminary data.</text>
</comment>
<evidence type="ECO:0000256" key="1">
    <source>
        <dbReference type="SAM" id="MobiDB-lite"/>
    </source>
</evidence>
<keyword evidence="4" id="KW-1185">Reference proteome</keyword>
<dbReference type="Pfam" id="PF03080">
    <property type="entry name" value="Neprosin"/>
    <property type="match status" value="1"/>
</dbReference>
<name>A0AAP0RH23_LIQFO</name>
<evidence type="ECO:0000313" key="3">
    <source>
        <dbReference type="EMBL" id="KAK9277761.1"/>
    </source>
</evidence>
<dbReference type="Proteomes" id="UP001415857">
    <property type="component" value="Unassembled WGS sequence"/>
</dbReference>
<dbReference type="AlphaFoldDB" id="A0AAP0RH23"/>
<evidence type="ECO:0000313" key="4">
    <source>
        <dbReference type="Proteomes" id="UP001415857"/>
    </source>
</evidence>
<dbReference type="InterPro" id="IPR053168">
    <property type="entry name" value="Glutamic_endopeptidase"/>
</dbReference>
<dbReference type="PANTHER" id="PTHR31589:SF223">
    <property type="entry name" value="PROTEIN, PUTATIVE (DUF239)-RELATED"/>
    <property type="match status" value="1"/>
</dbReference>
<organism evidence="3 4">
    <name type="scientific">Liquidambar formosana</name>
    <name type="common">Formosan gum</name>
    <dbReference type="NCBI Taxonomy" id="63359"/>
    <lineage>
        <taxon>Eukaryota</taxon>
        <taxon>Viridiplantae</taxon>
        <taxon>Streptophyta</taxon>
        <taxon>Embryophyta</taxon>
        <taxon>Tracheophyta</taxon>
        <taxon>Spermatophyta</taxon>
        <taxon>Magnoliopsida</taxon>
        <taxon>eudicotyledons</taxon>
        <taxon>Gunneridae</taxon>
        <taxon>Pentapetalae</taxon>
        <taxon>Saxifragales</taxon>
        <taxon>Altingiaceae</taxon>
        <taxon>Liquidambar</taxon>
    </lineage>
</organism>
<feature type="region of interest" description="Disordered" evidence="1">
    <location>
        <begin position="1"/>
        <end position="30"/>
    </location>
</feature>
<accession>A0AAP0RH23</accession>
<sequence>MRPASHPKSLSRDKDSSTVAQTKSNAKRKYKGAGAKISIYNPRVQPLQLSSAQIKIQNGGDSIQVGWTVNPTLYGDNRTQLFTFLNTSASQCYNTRCPGFIITNTKIPLDAVLEPISQRGGPQYEWGFFIYREDYSGTWWLVMGPDNTKIGFWPQSIFSGLADLGTYVEWGGEVASVQGIPSPEMGTGDFPTGDTKFDAFCRDVVIVNEFNFTTRATTITEPFSDDPNYYKVQDERFTDFGHQVLFGGFGGIIAH</sequence>